<protein>
    <submittedName>
        <fullName evidence="3">Amidase</fullName>
    </submittedName>
</protein>
<dbReference type="PROSITE" id="PS00571">
    <property type="entry name" value="AMIDASES"/>
    <property type="match status" value="1"/>
</dbReference>
<dbReference type="SUPFAM" id="SSF75304">
    <property type="entry name" value="Amidase signature (AS) enzymes"/>
    <property type="match status" value="1"/>
</dbReference>
<dbReference type="PANTHER" id="PTHR11895">
    <property type="entry name" value="TRANSAMIDASE"/>
    <property type="match status" value="1"/>
</dbReference>
<feature type="domain" description="Amidase" evidence="2">
    <location>
        <begin position="29"/>
        <end position="477"/>
    </location>
</feature>
<dbReference type="Gene3D" id="3.90.1300.10">
    <property type="entry name" value="Amidase signature (AS) domain"/>
    <property type="match status" value="1"/>
</dbReference>
<dbReference type="OrthoDB" id="9811471at2"/>
<dbReference type="EMBL" id="SHKX01000015">
    <property type="protein sequence ID" value="RZU37101.1"/>
    <property type="molecule type" value="Genomic_DNA"/>
</dbReference>
<evidence type="ECO:0000313" key="3">
    <source>
        <dbReference type="EMBL" id="RZU37101.1"/>
    </source>
</evidence>
<dbReference type="RefSeq" id="WP_130415200.1">
    <property type="nucleotide sequence ID" value="NZ_SHKX01000015.1"/>
</dbReference>
<evidence type="ECO:0000256" key="1">
    <source>
        <dbReference type="ARBA" id="ARBA00009199"/>
    </source>
</evidence>
<comment type="similarity">
    <text evidence="1">Belongs to the amidase family.</text>
</comment>
<reference evidence="3 4" key="1">
    <citation type="submission" date="2019-02" db="EMBL/GenBank/DDBJ databases">
        <title>Genomic Encyclopedia of Type Strains, Phase IV (KMG-IV): sequencing the most valuable type-strain genomes for metagenomic binning, comparative biology and taxonomic classification.</title>
        <authorList>
            <person name="Goeker M."/>
        </authorList>
    </citation>
    <scope>NUCLEOTIDE SEQUENCE [LARGE SCALE GENOMIC DNA]</scope>
    <source>
        <strain evidence="3 4">DSM 105135</strain>
    </source>
</reference>
<keyword evidence="4" id="KW-1185">Reference proteome</keyword>
<gene>
    <name evidence="3" type="ORF">EV700_2970</name>
</gene>
<dbReference type="InterPro" id="IPR000120">
    <property type="entry name" value="Amidase"/>
</dbReference>
<proteinExistence type="inferred from homology"/>
<dbReference type="Pfam" id="PF01425">
    <property type="entry name" value="Amidase"/>
    <property type="match status" value="1"/>
</dbReference>
<accession>A0A4Q7YKB6</accession>
<dbReference type="PANTHER" id="PTHR11895:SF7">
    <property type="entry name" value="GLUTAMYL-TRNA(GLN) AMIDOTRANSFERASE SUBUNIT A, MITOCHONDRIAL"/>
    <property type="match status" value="1"/>
</dbReference>
<dbReference type="InterPro" id="IPR020556">
    <property type="entry name" value="Amidase_CS"/>
</dbReference>
<sequence>MTGFAEYDRYDALGLAELVKRGEVSPVELLEEAIERRNRINPFINAVILDMGRQARETLRQGVPDGPFSGVPFLIKDLLAAYAGVPLTSGSRAYRHYIPDFDSEMVKRYKASGAVIFGKTNTPEFGLMGVTEPALYGITRNPWHLERTPGGSSGGAAAAVAAGIVPMASGGDGGGSLRIPASCCGLVGFKATRGRNPHGPAVSEPWFGQVQEGVISRSVRDTAAMLDATHGPDQGALYAAPSYSGRFLDEVSVAPGRLRIAWTAEPLLRDGVMEPECLKGLEATVRLLESLGHEVVEAAPVLDKQALAEGYLLRIAAATAGEVGEAERTLGRRLTLDDFETETWSLVRLGQSFTAGALDNANRLIYGQLRRFDAFMQGYDVFLTPTLASPPPGFGEFRLKGAEKWLAPLAKRFPVGPLVHLLPILTRLAEQNFRWVTSTPVMNMSGHPSVSLPLHWTTDNLPVGMMFTGRFGDEATLFRLAGQLEKASPWAHRCAPVHAGSSGLK</sequence>
<dbReference type="Proteomes" id="UP000292423">
    <property type="component" value="Unassembled WGS sequence"/>
</dbReference>
<organism evidence="3 4">
    <name type="scientific">Fluviicoccus keumensis</name>
    <dbReference type="NCBI Taxonomy" id="1435465"/>
    <lineage>
        <taxon>Bacteria</taxon>
        <taxon>Pseudomonadati</taxon>
        <taxon>Pseudomonadota</taxon>
        <taxon>Gammaproteobacteria</taxon>
        <taxon>Moraxellales</taxon>
        <taxon>Moraxellaceae</taxon>
        <taxon>Fluviicoccus</taxon>
    </lineage>
</organism>
<dbReference type="InterPro" id="IPR036928">
    <property type="entry name" value="AS_sf"/>
</dbReference>
<evidence type="ECO:0000313" key="4">
    <source>
        <dbReference type="Proteomes" id="UP000292423"/>
    </source>
</evidence>
<dbReference type="GO" id="GO:0003824">
    <property type="term" value="F:catalytic activity"/>
    <property type="evidence" value="ECO:0007669"/>
    <property type="project" value="InterPro"/>
</dbReference>
<name>A0A4Q7YKB6_9GAMM</name>
<dbReference type="AlphaFoldDB" id="A0A4Q7YKB6"/>
<dbReference type="InterPro" id="IPR023631">
    <property type="entry name" value="Amidase_dom"/>
</dbReference>
<comment type="caution">
    <text evidence="3">The sequence shown here is derived from an EMBL/GenBank/DDBJ whole genome shotgun (WGS) entry which is preliminary data.</text>
</comment>
<evidence type="ECO:0000259" key="2">
    <source>
        <dbReference type="Pfam" id="PF01425"/>
    </source>
</evidence>